<dbReference type="PANTHER" id="PTHR31499:SF43">
    <property type="entry name" value="MYB FAMILY TRANSCRIPTION FACTOR APL"/>
    <property type="match status" value="1"/>
</dbReference>
<keyword evidence="2" id="KW-0805">Transcription regulation</keyword>
<dbReference type="InterPro" id="IPR009057">
    <property type="entry name" value="Homeodomain-like_sf"/>
</dbReference>
<comment type="caution">
    <text evidence="6">The sequence shown here is derived from an EMBL/GenBank/DDBJ whole genome shotgun (WGS) entry which is preliminary data.</text>
</comment>
<dbReference type="AlphaFoldDB" id="A0AAW2Q433"/>
<sequence length="342" mass="37319">MTTKRREPDSWWWAGGGGGGGGGKYVWWGVVENQFHQGGVPAGVGGGYQIQTGAMVESYDADVYQASYPRPRLRWTPELHEQFVKAVNELGGANKATPKAILNLMGVEGLTLYHLKSHLQKFRLGKTARRLWRREFAPADYLRLIWSWNRRRMFPSIAFDVFIALNYFFDPIKALGADAYGNLHLLVEKPHAAKNLGVPETISGIKMKQQAGTSATASVKLEEGGLTATRPALLPLFPPIPACGIDCPPEWSEFLEGGWKKPVAPRPMDNASMDDYLNSLGYSSEFALTKSPESSRAGMGFGSFFDDVASFSKVEDHDIAVDSGVVALEAGELSAGVGSDFA</sequence>
<protein>
    <submittedName>
        <fullName evidence="6">Myb family transcription factor APL</fullName>
    </submittedName>
</protein>
<gene>
    <name evidence="6" type="ORF">Scaly_1210000</name>
</gene>
<dbReference type="NCBIfam" id="TIGR01557">
    <property type="entry name" value="myb_SHAQKYF"/>
    <property type="match status" value="1"/>
</dbReference>
<evidence type="ECO:0000256" key="4">
    <source>
        <dbReference type="ARBA" id="ARBA00023242"/>
    </source>
</evidence>
<evidence type="ECO:0000256" key="3">
    <source>
        <dbReference type="ARBA" id="ARBA00023163"/>
    </source>
</evidence>
<feature type="domain" description="HTH myb-type" evidence="5">
    <location>
        <begin position="72"/>
        <end position="127"/>
    </location>
</feature>
<proteinExistence type="predicted"/>
<organism evidence="6">
    <name type="scientific">Sesamum calycinum</name>
    <dbReference type="NCBI Taxonomy" id="2727403"/>
    <lineage>
        <taxon>Eukaryota</taxon>
        <taxon>Viridiplantae</taxon>
        <taxon>Streptophyta</taxon>
        <taxon>Embryophyta</taxon>
        <taxon>Tracheophyta</taxon>
        <taxon>Spermatophyta</taxon>
        <taxon>Magnoliopsida</taxon>
        <taxon>eudicotyledons</taxon>
        <taxon>Gunneridae</taxon>
        <taxon>Pentapetalae</taxon>
        <taxon>asterids</taxon>
        <taxon>lamiids</taxon>
        <taxon>Lamiales</taxon>
        <taxon>Pedaliaceae</taxon>
        <taxon>Sesamum</taxon>
    </lineage>
</organism>
<dbReference type="Pfam" id="PF00249">
    <property type="entry name" value="Myb_DNA-binding"/>
    <property type="match status" value="1"/>
</dbReference>
<evidence type="ECO:0000256" key="2">
    <source>
        <dbReference type="ARBA" id="ARBA00023015"/>
    </source>
</evidence>
<dbReference type="InterPro" id="IPR017930">
    <property type="entry name" value="Myb_dom"/>
</dbReference>
<dbReference type="PROSITE" id="PS51294">
    <property type="entry name" value="HTH_MYB"/>
    <property type="match status" value="1"/>
</dbReference>
<dbReference type="GO" id="GO:0003677">
    <property type="term" value="F:DNA binding"/>
    <property type="evidence" value="ECO:0007669"/>
    <property type="project" value="InterPro"/>
</dbReference>
<dbReference type="GO" id="GO:0003700">
    <property type="term" value="F:DNA-binding transcription factor activity"/>
    <property type="evidence" value="ECO:0007669"/>
    <property type="project" value="InterPro"/>
</dbReference>
<dbReference type="FunFam" id="1.10.10.60:FF:000002">
    <property type="entry name" value="Myb family transcription factor"/>
    <property type="match status" value="1"/>
</dbReference>
<evidence type="ECO:0000256" key="1">
    <source>
        <dbReference type="ARBA" id="ARBA00004123"/>
    </source>
</evidence>
<dbReference type="InterPro" id="IPR046955">
    <property type="entry name" value="PHR1-like"/>
</dbReference>
<name>A0AAW2Q433_9LAMI</name>
<dbReference type="InterPro" id="IPR001005">
    <property type="entry name" value="SANT/Myb"/>
</dbReference>
<reference evidence="6" key="1">
    <citation type="submission" date="2020-06" db="EMBL/GenBank/DDBJ databases">
        <authorList>
            <person name="Li T."/>
            <person name="Hu X."/>
            <person name="Zhang T."/>
            <person name="Song X."/>
            <person name="Zhang H."/>
            <person name="Dai N."/>
            <person name="Sheng W."/>
            <person name="Hou X."/>
            <person name="Wei L."/>
        </authorList>
    </citation>
    <scope>NUCLEOTIDE SEQUENCE</scope>
    <source>
        <strain evidence="6">KEN8</strain>
        <tissue evidence="6">Leaf</tissue>
    </source>
</reference>
<dbReference type="SUPFAM" id="SSF46689">
    <property type="entry name" value="Homeodomain-like"/>
    <property type="match status" value="1"/>
</dbReference>
<accession>A0AAW2Q433</accession>
<reference evidence="6" key="2">
    <citation type="journal article" date="2024" name="Plant">
        <title>Genomic evolution and insights into agronomic trait innovations of Sesamum species.</title>
        <authorList>
            <person name="Miao H."/>
            <person name="Wang L."/>
            <person name="Qu L."/>
            <person name="Liu H."/>
            <person name="Sun Y."/>
            <person name="Le M."/>
            <person name="Wang Q."/>
            <person name="Wei S."/>
            <person name="Zheng Y."/>
            <person name="Lin W."/>
            <person name="Duan Y."/>
            <person name="Cao H."/>
            <person name="Xiong S."/>
            <person name="Wang X."/>
            <person name="Wei L."/>
            <person name="Li C."/>
            <person name="Ma Q."/>
            <person name="Ju M."/>
            <person name="Zhao R."/>
            <person name="Li G."/>
            <person name="Mu C."/>
            <person name="Tian Q."/>
            <person name="Mei H."/>
            <person name="Zhang T."/>
            <person name="Gao T."/>
            <person name="Zhang H."/>
        </authorList>
    </citation>
    <scope>NUCLEOTIDE SEQUENCE</scope>
    <source>
        <strain evidence="6">KEN8</strain>
    </source>
</reference>
<keyword evidence="4" id="KW-0539">Nucleus</keyword>
<dbReference type="EMBL" id="JACGWM010000007">
    <property type="protein sequence ID" value="KAL0362548.1"/>
    <property type="molecule type" value="Genomic_DNA"/>
</dbReference>
<dbReference type="InterPro" id="IPR006447">
    <property type="entry name" value="Myb_dom_plants"/>
</dbReference>
<dbReference type="GO" id="GO:0005634">
    <property type="term" value="C:nucleus"/>
    <property type="evidence" value="ECO:0007669"/>
    <property type="project" value="UniProtKB-SubCell"/>
</dbReference>
<comment type="subcellular location">
    <subcellularLocation>
        <location evidence="1">Nucleus</location>
    </subcellularLocation>
</comment>
<keyword evidence="3" id="KW-0804">Transcription</keyword>
<evidence type="ECO:0000313" key="6">
    <source>
        <dbReference type="EMBL" id="KAL0362548.1"/>
    </source>
</evidence>
<evidence type="ECO:0000259" key="5">
    <source>
        <dbReference type="PROSITE" id="PS51294"/>
    </source>
</evidence>
<dbReference type="Gene3D" id="1.10.10.60">
    <property type="entry name" value="Homeodomain-like"/>
    <property type="match status" value="1"/>
</dbReference>
<dbReference type="PANTHER" id="PTHR31499">
    <property type="entry name" value="MYB FAMILY TRANSCRIPTION FACTOR PHL11"/>
    <property type="match status" value="1"/>
</dbReference>